<organism evidence="2 3">
    <name type="scientific">Cercophora newfieldiana</name>
    <dbReference type="NCBI Taxonomy" id="92897"/>
    <lineage>
        <taxon>Eukaryota</taxon>
        <taxon>Fungi</taxon>
        <taxon>Dikarya</taxon>
        <taxon>Ascomycota</taxon>
        <taxon>Pezizomycotina</taxon>
        <taxon>Sordariomycetes</taxon>
        <taxon>Sordariomycetidae</taxon>
        <taxon>Sordariales</taxon>
        <taxon>Lasiosphaeriaceae</taxon>
        <taxon>Cercophora</taxon>
    </lineage>
</organism>
<dbReference type="Proteomes" id="UP001174936">
    <property type="component" value="Unassembled WGS sequence"/>
</dbReference>
<name>A0AA39Y2S1_9PEZI</name>
<proteinExistence type="predicted"/>
<dbReference type="EMBL" id="JAULSV010000005">
    <property type="protein sequence ID" value="KAK0643827.1"/>
    <property type="molecule type" value="Genomic_DNA"/>
</dbReference>
<accession>A0AA39Y2S1</accession>
<feature type="region of interest" description="Disordered" evidence="1">
    <location>
        <begin position="37"/>
        <end position="73"/>
    </location>
</feature>
<gene>
    <name evidence="2" type="ORF">B0T16DRAFT_416685</name>
</gene>
<sequence length="73" mass="8288">MQLMSPKLAGLLLDFSRTLGRSLQVLDSIAVVRRTSAFRHHPSSPKPQTEQRLQFRADQDTKTPPDCHRGSFQ</sequence>
<comment type="caution">
    <text evidence="2">The sequence shown here is derived from an EMBL/GenBank/DDBJ whole genome shotgun (WGS) entry which is preliminary data.</text>
</comment>
<evidence type="ECO:0000256" key="1">
    <source>
        <dbReference type="SAM" id="MobiDB-lite"/>
    </source>
</evidence>
<dbReference type="AlphaFoldDB" id="A0AA39Y2S1"/>
<keyword evidence="3" id="KW-1185">Reference proteome</keyword>
<feature type="compositionally biased region" description="Basic and acidic residues" evidence="1">
    <location>
        <begin position="53"/>
        <end position="73"/>
    </location>
</feature>
<protein>
    <submittedName>
        <fullName evidence="2">Uncharacterized protein</fullName>
    </submittedName>
</protein>
<evidence type="ECO:0000313" key="2">
    <source>
        <dbReference type="EMBL" id="KAK0643827.1"/>
    </source>
</evidence>
<evidence type="ECO:0000313" key="3">
    <source>
        <dbReference type="Proteomes" id="UP001174936"/>
    </source>
</evidence>
<reference evidence="2" key="1">
    <citation type="submission" date="2023-06" db="EMBL/GenBank/DDBJ databases">
        <title>Genome-scale phylogeny and comparative genomics of the fungal order Sordariales.</title>
        <authorList>
            <consortium name="Lawrence Berkeley National Laboratory"/>
            <person name="Hensen N."/>
            <person name="Bonometti L."/>
            <person name="Westerberg I."/>
            <person name="Brannstrom I.O."/>
            <person name="Guillou S."/>
            <person name="Cros-Aarteil S."/>
            <person name="Calhoun S."/>
            <person name="Haridas S."/>
            <person name="Kuo A."/>
            <person name="Mondo S."/>
            <person name="Pangilinan J."/>
            <person name="Riley R."/>
            <person name="Labutti K."/>
            <person name="Andreopoulos B."/>
            <person name="Lipzen A."/>
            <person name="Chen C."/>
            <person name="Yanf M."/>
            <person name="Daum C."/>
            <person name="Ng V."/>
            <person name="Clum A."/>
            <person name="Steindorff A."/>
            <person name="Ohm R."/>
            <person name="Martin F."/>
            <person name="Silar P."/>
            <person name="Natvig D."/>
            <person name="Lalanne C."/>
            <person name="Gautier V."/>
            <person name="Ament-Velasquez S.L."/>
            <person name="Kruys A."/>
            <person name="Hutchinson M.I."/>
            <person name="Powell A.J."/>
            <person name="Barry K."/>
            <person name="Miller A.N."/>
            <person name="Grigoriev I.V."/>
            <person name="Debuchy R."/>
            <person name="Gladieux P."/>
            <person name="Thoren M.H."/>
            <person name="Johannesson H."/>
        </authorList>
    </citation>
    <scope>NUCLEOTIDE SEQUENCE</scope>
    <source>
        <strain evidence="2">SMH2532-1</strain>
    </source>
</reference>